<proteinExistence type="predicted"/>
<dbReference type="AlphaFoldDB" id="A0A4R9K4M5"/>
<evidence type="ECO:0000313" key="8">
    <source>
        <dbReference type="Proteomes" id="UP000297693"/>
    </source>
</evidence>
<comment type="caution">
    <text evidence="7">The sequence shown here is derived from an EMBL/GenBank/DDBJ whole genome shotgun (WGS) entry which is preliminary data.</text>
</comment>
<dbReference type="NCBIfam" id="TIGR00704">
    <property type="entry name" value="NaPi_cotrn_rel"/>
    <property type="match status" value="1"/>
</dbReference>
<feature type="transmembrane region" description="Helical" evidence="6">
    <location>
        <begin position="45"/>
        <end position="78"/>
    </location>
</feature>
<feature type="transmembrane region" description="Helical" evidence="6">
    <location>
        <begin position="173"/>
        <end position="195"/>
    </location>
</feature>
<feature type="transmembrane region" description="Helical" evidence="6">
    <location>
        <begin position="201"/>
        <end position="220"/>
    </location>
</feature>
<dbReference type="NCBIfam" id="NF037997">
    <property type="entry name" value="Na_Pi_symport"/>
    <property type="match status" value="1"/>
</dbReference>
<dbReference type="PANTHER" id="PTHR10010">
    <property type="entry name" value="SOLUTE CARRIER FAMILY 34 SODIUM PHOSPHATE , MEMBER 2-RELATED"/>
    <property type="match status" value="1"/>
</dbReference>
<dbReference type="InterPro" id="IPR038078">
    <property type="entry name" value="PhoU-like_sf"/>
</dbReference>
<evidence type="ECO:0000256" key="4">
    <source>
        <dbReference type="ARBA" id="ARBA00022989"/>
    </source>
</evidence>
<accession>A0A4R9K4M5</accession>
<feature type="transmembrane region" description="Helical" evidence="6">
    <location>
        <begin position="249"/>
        <end position="271"/>
    </location>
</feature>
<dbReference type="OrthoDB" id="9763003at2"/>
<comment type="subcellular location">
    <subcellularLocation>
        <location evidence="1">Cell membrane</location>
        <topology evidence="1">Multi-pass membrane protein</topology>
    </subcellularLocation>
</comment>
<feature type="transmembrane region" description="Helical" evidence="6">
    <location>
        <begin position="109"/>
        <end position="128"/>
    </location>
</feature>
<dbReference type="GO" id="GO:0044341">
    <property type="term" value="P:sodium-dependent phosphate transport"/>
    <property type="evidence" value="ECO:0007669"/>
    <property type="project" value="InterPro"/>
</dbReference>
<evidence type="ECO:0000256" key="1">
    <source>
        <dbReference type="ARBA" id="ARBA00004651"/>
    </source>
</evidence>
<reference evidence="7" key="1">
    <citation type="journal article" date="2019" name="PLoS Negl. Trop. Dis.">
        <title>Revisiting the worldwide diversity of Leptospira species in the environment.</title>
        <authorList>
            <person name="Vincent A.T."/>
            <person name="Schiettekatte O."/>
            <person name="Bourhy P."/>
            <person name="Veyrier F.J."/>
            <person name="Picardeau M."/>
        </authorList>
    </citation>
    <scope>NUCLEOTIDE SEQUENCE [LARGE SCALE GENOMIC DNA]</scope>
    <source>
        <strain evidence="7">201702476</strain>
    </source>
</reference>
<keyword evidence="2" id="KW-1003">Cell membrane</keyword>
<keyword evidence="5 6" id="KW-0472">Membrane</keyword>
<name>A0A4R9K4M5_9LEPT</name>
<dbReference type="GO" id="GO:0005886">
    <property type="term" value="C:plasma membrane"/>
    <property type="evidence" value="ECO:0007669"/>
    <property type="project" value="UniProtKB-SubCell"/>
</dbReference>
<dbReference type="GO" id="GO:0005436">
    <property type="term" value="F:sodium:phosphate symporter activity"/>
    <property type="evidence" value="ECO:0007669"/>
    <property type="project" value="InterPro"/>
</dbReference>
<feature type="transmembrane region" description="Helical" evidence="6">
    <location>
        <begin position="84"/>
        <end position="102"/>
    </location>
</feature>
<feature type="transmembrane region" description="Helical" evidence="6">
    <location>
        <begin position="291"/>
        <end position="312"/>
    </location>
</feature>
<gene>
    <name evidence="7" type="ORF">EHQ58_06730</name>
</gene>
<protein>
    <submittedName>
        <fullName evidence="7">Na/Pi cotransporter family protein</fullName>
    </submittedName>
</protein>
<dbReference type="InterPro" id="IPR004633">
    <property type="entry name" value="NaPi_cotrn-rel/YqeW-like"/>
</dbReference>
<dbReference type="EMBL" id="RQGD01000022">
    <property type="protein sequence ID" value="TGL60190.1"/>
    <property type="molecule type" value="Genomic_DNA"/>
</dbReference>
<evidence type="ECO:0000256" key="5">
    <source>
        <dbReference type="ARBA" id="ARBA00023136"/>
    </source>
</evidence>
<keyword evidence="8" id="KW-1185">Reference proteome</keyword>
<organism evidence="7 8">
    <name type="scientific">Leptospira ognonensis</name>
    <dbReference type="NCBI Taxonomy" id="2484945"/>
    <lineage>
        <taxon>Bacteria</taxon>
        <taxon>Pseudomonadati</taxon>
        <taxon>Spirochaetota</taxon>
        <taxon>Spirochaetia</taxon>
        <taxon>Leptospirales</taxon>
        <taxon>Leptospiraceae</taxon>
        <taxon>Leptospira</taxon>
    </lineage>
</organism>
<dbReference type="InterPro" id="IPR003841">
    <property type="entry name" value="Na/Pi_transpt"/>
</dbReference>
<dbReference type="Pfam" id="PF02690">
    <property type="entry name" value="Na_Pi_cotrans"/>
    <property type="match status" value="2"/>
</dbReference>
<feature type="transmembrane region" description="Helical" evidence="6">
    <location>
        <begin position="6"/>
        <end position="24"/>
    </location>
</feature>
<evidence type="ECO:0000313" key="7">
    <source>
        <dbReference type="EMBL" id="TGL60190.1"/>
    </source>
</evidence>
<sequence length="559" mass="62196">MNWSLLIQVLGGLAIFIYGMKLLSESLQRVAGDRLRSFLSSMTRNRVSAVFSGIFITSTIQSSSATTVLVVGFVNAGLMQLTEAVGVIMGANIGTTITAWIVSVIGFKFNISTFALPAIAAGMVLHFSSKESRSGWGSFLIGFGFLFLGLDYLKSSVPDSAKNPETFQFLQQYTNMGFNTILLFVLIGALLTIIIQSSSASTTITITLAFSGFIPIDAAYGMILGENIGTTITANLAAIAGNRNAKKAALAHTVFNIFGVIWALLFFRVFTGLIDDLIPGDPLTDKESTRFHISLFHTMFNVMNTLILIWFVNSLTKFVSKIVDALANKTGRKDKNSIRLLQSGAVKTTELAMVELSEYTKKIIRETYDFFRLTEQLILDPYNAGRVIQVLKKEEELDVTRSEVMEYLNQIQETGITGSYGKDVLGIMERVKAVEEMGDNFAGIARKIRKAHRQKLILDKGFQANIKAQIELLKEHYELLLSNLEKSGSFDILGNPQIRTQSREFRGKMIQILKKNESKIRKKKFQKKSNFLSALLYRDIARNLDNISRFLNTSIYADV</sequence>
<evidence type="ECO:0000256" key="3">
    <source>
        <dbReference type="ARBA" id="ARBA00022692"/>
    </source>
</evidence>
<dbReference type="SUPFAM" id="SSF109755">
    <property type="entry name" value="PhoU-like"/>
    <property type="match status" value="1"/>
</dbReference>
<dbReference type="Gene3D" id="1.20.58.220">
    <property type="entry name" value="Phosphate transport system protein phou homolog 2, domain 2"/>
    <property type="match status" value="1"/>
</dbReference>
<evidence type="ECO:0000256" key="6">
    <source>
        <dbReference type="SAM" id="Phobius"/>
    </source>
</evidence>
<dbReference type="PANTHER" id="PTHR10010:SF46">
    <property type="entry name" value="SODIUM-DEPENDENT PHOSPHATE TRANSPORT PROTEIN 2B"/>
    <property type="match status" value="1"/>
</dbReference>
<feature type="transmembrane region" description="Helical" evidence="6">
    <location>
        <begin position="134"/>
        <end position="153"/>
    </location>
</feature>
<evidence type="ECO:0000256" key="2">
    <source>
        <dbReference type="ARBA" id="ARBA00022475"/>
    </source>
</evidence>
<dbReference type="Proteomes" id="UP000297693">
    <property type="component" value="Unassembled WGS sequence"/>
</dbReference>
<keyword evidence="3 6" id="KW-0812">Transmembrane</keyword>
<dbReference type="RefSeq" id="WP_135623116.1">
    <property type="nucleotide sequence ID" value="NZ_RQGD01000022.1"/>
</dbReference>
<keyword evidence="4 6" id="KW-1133">Transmembrane helix</keyword>